<reference evidence="1 2" key="1">
    <citation type="submission" date="2021-06" db="EMBL/GenBank/DDBJ databases">
        <title>Caerostris extrusa draft genome.</title>
        <authorList>
            <person name="Kono N."/>
            <person name="Arakawa K."/>
        </authorList>
    </citation>
    <scope>NUCLEOTIDE SEQUENCE [LARGE SCALE GENOMIC DNA]</scope>
</reference>
<organism evidence="1 2">
    <name type="scientific">Caerostris extrusa</name>
    <name type="common">Bark spider</name>
    <name type="synonym">Caerostris bankana</name>
    <dbReference type="NCBI Taxonomy" id="172846"/>
    <lineage>
        <taxon>Eukaryota</taxon>
        <taxon>Metazoa</taxon>
        <taxon>Ecdysozoa</taxon>
        <taxon>Arthropoda</taxon>
        <taxon>Chelicerata</taxon>
        <taxon>Arachnida</taxon>
        <taxon>Araneae</taxon>
        <taxon>Araneomorphae</taxon>
        <taxon>Entelegynae</taxon>
        <taxon>Araneoidea</taxon>
        <taxon>Araneidae</taxon>
        <taxon>Caerostris</taxon>
    </lineage>
</organism>
<dbReference type="EMBL" id="BPLR01018890">
    <property type="protein sequence ID" value="GIZ03017.1"/>
    <property type="molecule type" value="Genomic_DNA"/>
</dbReference>
<evidence type="ECO:0000313" key="2">
    <source>
        <dbReference type="Proteomes" id="UP001054945"/>
    </source>
</evidence>
<dbReference type="Proteomes" id="UP001054945">
    <property type="component" value="Unassembled WGS sequence"/>
</dbReference>
<comment type="caution">
    <text evidence="1">The sequence shown here is derived from an EMBL/GenBank/DDBJ whole genome shotgun (WGS) entry which is preliminary data.</text>
</comment>
<accession>A0AAV4Y6N2</accession>
<sequence length="84" mass="9710">MRRQLTSVGISDNRCNQGILKEYKSHCLTWRTSVGEVNTINIIKNLIDKFIFYRTYGHGAGYGSTQKGFSTSTFFHYTHPYHSE</sequence>
<protein>
    <submittedName>
        <fullName evidence="1">Uncharacterized protein</fullName>
    </submittedName>
</protein>
<proteinExistence type="predicted"/>
<keyword evidence="2" id="KW-1185">Reference proteome</keyword>
<evidence type="ECO:0000313" key="1">
    <source>
        <dbReference type="EMBL" id="GIZ03017.1"/>
    </source>
</evidence>
<gene>
    <name evidence="1" type="ORF">CEXT_614801</name>
</gene>
<dbReference type="AlphaFoldDB" id="A0AAV4Y6N2"/>
<name>A0AAV4Y6N2_CAEEX</name>